<gene>
    <name evidence="2" type="ORF">FJT64_006921</name>
</gene>
<sequence length="233" mass="27160">MRHNGTPGPLCYPVQQQQYQHFQVPPLAHHVYERQVVSGGYSNTKLQGYGPQTGSTRPAGTRRPQPVYRPNPQQETEKEREEEEKRETDRASLVELMMEKAREAARKAAKEEETESEAKEKSQDVPQRQTPVPRNPPEMERDHHYANVDLLQRQNLLLDIWIQSSTGSVVGAKRRKKNHGRHLLRDRTKVLLHRLSFPTNRQERVPFHLALKMTIFCLYGKHRQHLKTSPSQR</sequence>
<feature type="compositionally biased region" description="Basic and acidic residues" evidence="1">
    <location>
        <begin position="75"/>
        <end position="123"/>
    </location>
</feature>
<reference evidence="2 3" key="1">
    <citation type="submission" date="2019-07" db="EMBL/GenBank/DDBJ databases">
        <title>Draft genome assembly of a fouling barnacle, Amphibalanus amphitrite (Darwin, 1854): The first reference genome for Thecostraca.</title>
        <authorList>
            <person name="Kim W."/>
        </authorList>
    </citation>
    <scope>NUCLEOTIDE SEQUENCE [LARGE SCALE GENOMIC DNA]</scope>
    <source>
        <strain evidence="2">SNU_AA5</strain>
        <tissue evidence="2">Soma without cirri and trophi</tissue>
    </source>
</reference>
<dbReference type="EMBL" id="VIIS01001611">
    <property type="protein sequence ID" value="KAF0295568.1"/>
    <property type="molecule type" value="Genomic_DNA"/>
</dbReference>
<dbReference type="AlphaFoldDB" id="A0A6A4W0G5"/>
<evidence type="ECO:0000313" key="2">
    <source>
        <dbReference type="EMBL" id="KAF0295568.1"/>
    </source>
</evidence>
<organism evidence="2 3">
    <name type="scientific">Amphibalanus amphitrite</name>
    <name type="common">Striped barnacle</name>
    <name type="synonym">Balanus amphitrite</name>
    <dbReference type="NCBI Taxonomy" id="1232801"/>
    <lineage>
        <taxon>Eukaryota</taxon>
        <taxon>Metazoa</taxon>
        <taxon>Ecdysozoa</taxon>
        <taxon>Arthropoda</taxon>
        <taxon>Crustacea</taxon>
        <taxon>Multicrustacea</taxon>
        <taxon>Cirripedia</taxon>
        <taxon>Thoracica</taxon>
        <taxon>Thoracicalcarea</taxon>
        <taxon>Balanomorpha</taxon>
        <taxon>Balanoidea</taxon>
        <taxon>Balanidae</taxon>
        <taxon>Amphibalaninae</taxon>
        <taxon>Amphibalanus</taxon>
    </lineage>
</organism>
<name>A0A6A4W0G5_AMPAM</name>
<evidence type="ECO:0000313" key="3">
    <source>
        <dbReference type="Proteomes" id="UP000440578"/>
    </source>
</evidence>
<proteinExistence type="predicted"/>
<comment type="caution">
    <text evidence="2">The sequence shown here is derived from an EMBL/GenBank/DDBJ whole genome shotgun (WGS) entry which is preliminary data.</text>
</comment>
<protein>
    <submittedName>
        <fullName evidence="2">Uncharacterized protein</fullName>
    </submittedName>
</protein>
<accession>A0A6A4W0G5</accession>
<evidence type="ECO:0000256" key="1">
    <source>
        <dbReference type="SAM" id="MobiDB-lite"/>
    </source>
</evidence>
<feature type="region of interest" description="Disordered" evidence="1">
    <location>
        <begin position="41"/>
        <end position="140"/>
    </location>
</feature>
<keyword evidence="3" id="KW-1185">Reference proteome</keyword>
<feature type="compositionally biased region" description="Polar residues" evidence="1">
    <location>
        <begin position="41"/>
        <end position="58"/>
    </location>
</feature>
<dbReference type="Proteomes" id="UP000440578">
    <property type="component" value="Unassembled WGS sequence"/>
</dbReference>